<evidence type="ECO:0000313" key="7">
    <source>
        <dbReference type="EMBL" id="EAR85901.1"/>
    </source>
</evidence>
<evidence type="ECO:0000256" key="5">
    <source>
        <dbReference type="SAM" id="MobiDB-lite"/>
    </source>
</evidence>
<accession>Q22K98</accession>
<dbReference type="PANTHER" id="PTHR45847">
    <property type="entry name" value="FATTY ACID AMIDE HYDROLASE"/>
    <property type="match status" value="1"/>
</dbReference>
<dbReference type="RefSeq" id="XP_001033564.1">
    <property type="nucleotide sequence ID" value="XM_001033564.1"/>
</dbReference>
<dbReference type="HOGENOM" id="CLU_009600_9_3_1"/>
<dbReference type="OrthoDB" id="421993at2759"/>
<dbReference type="Gene3D" id="3.90.1300.10">
    <property type="entry name" value="Amidase signature (AS) domain"/>
    <property type="match status" value="1"/>
</dbReference>
<comment type="similarity">
    <text evidence="1">Belongs to the amidase family.</text>
</comment>
<feature type="active site" description="Charge relay system" evidence="3">
    <location>
        <position position="160"/>
    </location>
</feature>
<dbReference type="EMBL" id="GG662498">
    <property type="protein sequence ID" value="EAR85901.1"/>
    <property type="molecule type" value="Genomic_DNA"/>
</dbReference>
<dbReference type="SUPFAM" id="SSF75304">
    <property type="entry name" value="Amidase signature (AS) enzymes"/>
    <property type="match status" value="1"/>
</dbReference>
<evidence type="ECO:0000313" key="8">
    <source>
        <dbReference type="Proteomes" id="UP000009168"/>
    </source>
</evidence>
<feature type="active site" description="Acyl-ester intermediate" evidence="3">
    <location>
        <position position="259"/>
    </location>
</feature>
<feature type="active site" description="Charge relay system" evidence="3">
    <location>
        <position position="235"/>
    </location>
</feature>
<keyword evidence="2" id="KW-0378">Hydrolase</keyword>
<dbReference type="OMA" id="MDQYYTA"/>
<dbReference type="Pfam" id="PF01425">
    <property type="entry name" value="Amidase"/>
    <property type="match status" value="1"/>
</dbReference>
<dbReference type="STRING" id="312017.Q22K98"/>
<dbReference type="PROSITE" id="PS00571">
    <property type="entry name" value="AMIDASES"/>
    <property type="match status" value="1"/>
</dbReference>
<dbReference type="Proteomes" id="UP000009168">
    <property type="component" value="Unassembled WGS sequence"/>
</dbReference>
<dbReference type="InterPro" id="IPR036928">
    <property type="entry name" value="AS_sf"/>
</dbReference>
<dbReference type="InParanoid" id="Q22K98"/>
<dbReference type="InterPro" id="IPR023631">
    <property type="entry name" value="Amidase_dom"/>
</dbReference>
<dbReference type="eggNOG" id="KOG1212">
    <property type="taxonomic scope" value="Eukaryota"/>
</dbReference>
<evidence type="ECO:0000256" key="1">
    <source>
        <dbReference type="ARBA" id="ARBA00009199"/>
    </source>
</evidence>
<sequence>MSTQLNNILEKQVNIKVRDLLIIPTAWLFYKGLQKVYRGLKLEISHSRVVKAAKQSRQQRDQLVNSFIIPKPNLSDEQIDTITRSDISELKKMLEKGEVTSVDLVNIFAARCQKYGIKYEIITHLKYNEAIEQAKECDQLRQSSPEACQGYLFGIPISIKESFLEKDYPSTSGCSARVNRVEQEDGINAKQLKAAGAILLVRTNVPQLLMTFESINNIYGTSQNPWDRTKSPGGSSGGEGAAISGRLSVAGLGSDIAGSVRNPAGMCGVFGLKPGTHRSIEQGEARSSEAFDGQRTIPGTSGFLGKSVNDLVLMFKSMMNPEILQSRGKSEIPSHNPILPIRDEVIFNQKKNRKFGYFKTLSAMDSASCQQRAVELAVQSLREQGHECVEIDIPFSEELHQIANQVYFGDGFEIYKEVLEGEKEIDIYTPLFNFCRLSKVNRKLKSFFYNQIGEQRLKRTVDTLEPITLVENNKVSYQVFSVISRMLQIFDDNKIEAIICPSFVSCALPHGYSKISFLIFIYTFMWNICNFPAGVLPVTTVREDEQHYKNSRIQDSISKNLHNLMTQNTKGLPVNVQVVSTPYNEEVVLNVMSLIDSQIQFYKNHKLPDLN</sequence>
<reference evidence="8" key="1">
    <citation type="journal article" date="2006" name="PLoS Biol.">
        <title>Macronuclear genome sequence of the ciliate Tetrahymena thermophila, a model eukaryote.</title>
        <authorList>
            <person name="Eisen J.A."/>
            <person name="Coyne R.S."/>
            <person name="Wu M."/>
            <person name="Wu D."/>
            <person name="Thiagarajan M."/>
            <person name="Wortman J.R."/>
            <person name="Badger J.H."/>
            <person name="Ren Q."/>
            <person name="Amedeo P."/>
            <person name="Jones K.M."/>
            <person name="Tallon L.J."/>
            <person name="Delcher A.L."/>
            <person name="Salzberg S.L."/>
            <person name="Silva J.C."/>
            <person name="Haas B.J."/>
            <person name="Majoros W.H."/>
            <person name="Farzad M."/>
            <person name="Carlton J.M."/>
            <person name="Smith R.K. Jr."/>
            <person name="Garg J."/>
            <person name="Pearlman R.E."/>
            <person name="Karrer K.M."/>
            <person name="Sun L."/>
            <person name="Manning G."/>
            <person name="Elde N.C."/>
            <person name="Turkewitz A.P."/>
            <person name="Asai D.J."/>
            <person name="Wilkes D.E."/>
            <person name="Wang Y."/>
            <person name="Cai H."/>
            <person name="Collins K."/>
            <person name="Stewart B.A."/>
            <person name="Lee S.R."/>
            <person name="Wilamowska K."/>
            <person name="Weinberg Z."/>
            <person name="Ruzzo W.L."/>
            <person name="Wloga D."/>
            <person name="Gaertig J."/>
            <person name="Frankel J."/>
            <person name="Tsao C.-C."/>
            <person name="Gorovsky M.A."/>
            <person name="Keeling P.J."/>
            <person name="Waller R.F."/>
            <person name="Patron N.J."/>
            <person name="Cherry J.M."/>
            <person name="Stover N.A."/>
            <person name="Krieger C.J."/>
            <person name="del Toro C."/>
            <person name="Ryder H.F."/>
            <person name="Williamson S.C."/>
            <person name="Barbeau R.A."/>
            <person name="Hamilton E.P."/>
            <person name="Orias E."/>
        </authorList>
    </citation>
    <scope>NUCLEOTIDE SEQUENCE [LARGE SCALE GENOMIC DNA]</scope>
    <source>
        <strain evidence="8">SB210</strain>
    </source>
</reference>
<name>Q22K98_TETTS</name>
<evidence type="ECO:0000259" key="6">
    <source>
        <dbReference type="Pfam" id="PF01425"/>
    </source>
</evidence>
<feature type="binding site" evidence="4">
    <location>
        <position position="209"/>
    </location>
    <ligand>
        <name>substrate</name>
    </ligand>
</feature>
<feature type="binding site" evidence="4">
    <location>
        <position position="235"/>
    </location>
    <ligand>
        <name>substrate</name>
    </ligand>
</feature>
<dbReference type="GO" id="GO:0009062">
    <property type="term" value="P:fatty acid catabolic process"/>
    <property type="evidence" value="ECO:0007669"/>
    <property type="project" value="TreeGrafter"/>
</dbReference>
<organism evidence="7 8">
    <name type="scientific">Tetrahymena thermophila (strain SB210)</name>
    <dbReference type="NCBI Taxonomy" id="312017"/>
    <lineage>
        <taxon>Eukaryota</taxon>
        <taxon>Sar</taxon>
        <taxon>Alveolata</taxon>
        <taxon>Ciliophora</taxon>
        <taxon>Intramacronucleata</taxon>
        <taxon>Oligohymenophorea</taxon>
        <taxon>Hymenostomatida</taxon>
        <taxon>Tetrahymenina</taxon>
        <taxon>Tetrahymenidae</taxon>
        <taxon>Tetrahymena</taxon>
    </lineage>
</organism>
<feature type="domain" description="Amidase" evidence="6">
    <location>
        <begin position="103"/>
        <end position="589"/>
    </location>
</feature>
<keyword evidence="8" id="KW-1185">Reference proteome</keyword>
<feature type="binding site" evidence="4">
    <location>
        <begin position="256"/>
        <end position="259"/>
    </location>
    <ligand>
        <name>substrate</name>
    </ligand>
</feature>
<dbReference type="GO" id="GO:0004040">
    <property type="term" value="F:amidase activity"/>
    <property type="evidence" value="ECO:0007669"/>
    <property type="project" value="TreeGrafter"/>
</dbReference>
<dbReference type="KEGG" id="tet:TTHERM_00313830"/>
<feature type="region of interest" description="Disordered" evidence="5">
    <location>
        <begin position="221"/>
        <end position="240"/>
    </location>
</feature>
<dbReference type="PANTHER" id="PTHR45847:SF6">
    <property type="entry name" value="FATTY ACID AMIDE HYDROLASE"/>
    <property type="match status" value="1"/>
</dbReference>
<protein>
    <submittedName>
        <fullName evidence="7">Amidase</fullName>
    </submittedName>
</protein>
<evidence type="ECO:0000256" key="2">
    <source>
        <dbReference type="ARBA" id="ARBA00022801"/>
    </source>
</evidence>
<gene>
    <name evidence="7" type="ORF">TTHERM_00313830</name>
</gene>
<dbReference type="PIRSF" id="PIRSF001221">
    <property type="entry name" value="Amidase_fungi"/>
    <property type="match status" value="1"/>
</dbReference>
<evidence type="ECO:0000256" key="3">
    <source>
        <dbReference type="PIRSR" id="PIRSR001221-1"/>
    </source>
</evidence>
<dbReference type="InterPro" id="IPR020556">
    <property type="entry name" value="Amidase_CS"/>
</dbReference>
<dbReference type="GO" id="GO:0017064">
    <property type="term" value="F:fatty acid amide hydrolase activity"/>
    <property type="evidence" value="ECO:0007669"/>
    <property type="project" value="TreeGrafter"/>
</dbReference>
<dbReference type="AlphaFoldDB" id="Q22K98"/>
<dbReference type="GeneID" id="7831016"/>
<dbReference type="InterPro" id="IPR052096">
    <property type="entry name" value="Endocannabinoid_amidase"/>
</dbReference>
<evidence type="ECO:0000256" key="4">
    <source>
        <dbReference type="PIRSR" id="PIRSR001221-2"/>
    </source>
</evidence>
<proteinExistence type="inferred from homology"/>